<dbReference type="AlphaFoldDB" id="A0A382PUB8"/>
<protein>
    <recommendedName>
        <fullName evidence="1">Helix-turn-helix domain-containing protein</fullName>
    </recommendedName>
</protein>
<dbReference type="SUPFAM" id="SSF46955">
    <property type="entry name" value="Putative DNA-binding domain"/>
    <property type="match status" value="1"/>
</dbReference>
<reference evidence="2" key="1">
    <citation type="submission" date="2018-05" db="EMBL/GenBank/DDBJ databases">
        <authorList>
            <person name="Lanie J.A."/>
            <person name="Ng W.-L."/>
            <person name="Kazmierczak K.M."/>
            <person name="Andrzejewski T.M."/>
            <person name="Davidsen T.M."/>
            <person name="Wayne K.J."/>
            <person name="Tettelin H."/>
            <person name="Glass J.I."/>
            <person name="Rusch D."/>
            <person name="Podicherti R."/>
            <person name="Tsui H.-C.T."/>
            <person name="Winkler M.E."/>
        </authorList>
    </citation>
    <scope>NUCLEOTIDE SEQUENCE</scope>
</reference>
<organism evidence="2">
    <name type="scientific">marine metagenome</name>
    <dbReference type="NCBI Taxonomy" id="408172"/>
    <lineage>
        <taxon>unclassified sequences</taxon>
        <taxon>metagenomes</taxon>
        <taxon>ecological metagenomes</taxon>
    </lineage>
</organism>
<evidence type="ECO:0000313" key="2">
    <source>
        <dbReference type="EMBL" id="SVC76255.1"/>
    </source>
</evidence>
<sequence length="78" mass="9103">MTHISEVLFPIIERLNRIESLITKSDNPNLMTIKDVVSYSRLSEPTIRRAVMRSTLKPFKDDGKKLFRKVDVDNWLQG</sequence>
<feature type="domain" description="Helix-turn-helix" evidence="1">
    <location>
        <begin position="30"/>
        <end position="77"/>
    </location>
</feature>
<dbReference type="InterPro" id="IPR009061">
    <property type="entry name" value="DNA-bd_dom_put_sf"/>
</dbReference>
<dbReference type="Pfam" id="PF12728">
    <property type="entry name" value="HTH_17"/>
    <property type="match status" value="1"/>
</dbReference>
<gene>
    <name evidence="2" type="ORF">METZ01_LOCUS329109</name>
</gene>
<accession>A0A382PUB8</accession>
<dbReference type="InterPro" id="IPR041657">
    <property type="entry name" value="HTH_17"/>
</dbReference>
<evidence type="ECO:0000259" key="1">
    <source>
        <dbReference type="Pfam" id="PF12728"/>
    </source>
</evidence>
<dbReference type="EMBL" id="UINC01109432">
    <property type="protein sequence ID" value="SVC76255.1"/>
    <property type="molecule type" value="Genomic_DNA"/>
</dbReference>
<name>A0A382PUB8_9ZZZZ</name>
<proteinExistence type="predicted"/>